<protein>
    <recommendedName>
        <fullName evidence="2">Fungal-type protein kinase domain-containing protein</fullName>
    </recommendedName>
</protein>
<evidence type="ECO:0000259" key="2">
    <source>
        <dbReference type="Pfam" id="PF17667"/>
    </source>
</evidence>
<gene>
    <name evidence="3" type="ORF">H1R20_g27</name>
</gene>
<dbReference type="InterPro" id="IPR040976">
    <property type="entry name" value="Pkinase_fungal"/>
</dbReference>
<dbReference type="AlphaFoldDB" id="A0A9W8JQF9"/>
<dbReference type="OrthoDB" id="312874at2759"/>
<dbReference type="InterPro" id="IPR011009">
    <property type="entry name" value="Kinase-like_dom_sf"/>
</dbReference>
<feature type="region of interest" description="Disordered" evidence="1">
    <location>
        <begin position="1"/>
        <end position="38"/>
    </location>
</feature>
<dbReference type="Gene3D" id="1.10.510.10">
    <property type="entry name" value="Transferase(Phosphotransferase) domain 1"/>
    <property type="match status" value="1"/>
</dbReference>
<feature type="domain" description="Fungal-type protein kinase" evidence="2">
    <location>
        <begin position="210"/>
        <end position="674"/>
    </location>
</feature>
<reference evidence="3" key="1">
    <citation type="submission" date="2022-06" db="EMBL/GenBank/DDBJ databases">
        <title>Genome Sequence of Candolleomyces eurysporus.</title>
        <authorList>
            <person name="Buettner E."/>
        </authorList>
    </citation>
    <scope>NUCLEOTIDE SEQUENCE</scope>
    <source>
        <strain evidence="3">VTCC 930004</strain>
    </source>
</reference>
<evidence type="ECO:0000313" key="3">
    <source>
        <dbReference type="EMBL" id="KAJ2937064.1"/>
    </source>
</evidence>
<feature type="non-terminal residue" evidence="3">
    <location>
        <position position="1"/>
    </location>
</feature>
<comment type="caution">
    <text evidence="3">The sequence shown here is derived from an EMBL/GenBank/DDBJ whole genome shotgun (WGS) entry which is preliminary data.</text>
</comment>
<feature type="compositionally biased region" description="Acidic residues" evidence="1">
    <location>
        <begin position="590"/>
        <end position="601"/>
    </location>
</feature>
<evidence type="ECO:0000313" key="4">
    <source>
        <dbReference type="Proteomes" id="UP001140091"/>
    </source>
</evidence>
<name>A0A9W8JQF9_9AGAR</name>
<organism evidence="3 4">
    <name type="scientific">Candolleomyces eurysporus</name>
    <dbReference type="NCBI Taxonomy" id="2828524"/>
    <lineage>
        <taxon>Eukaryota</taxon>
        <taxon>Fungi</taxon>
        <taxon>Dikarya</taxon>
        <taxon>Basidiomycota</taxon>
        <taxon>Agaricomycotina</taxon>
        <taxon>Agaricomycetes</taxon>
        <taxon>Agaricomycetidae</taxon>
        <taxon>Agaricales</taxon>
        <taxon>Agaricineae</taxon>
        <taxon>Psathyrellaceae</taxon>
        <taxon>Candolleomyces</taxon>
    </lineage>
</organism>
<feature type="region of interest" description="Disordered" evidence="1">
    <location>
        <begin position="402"/>
        <end position="432"/>
    </location>
</feature>
<dbReference type="Proteomes" id="UP001140091">
    <property type="component" value="Unassembled WGS sequence"/>
</dbReference>
<feature type="region of interest" description="Disordered" evidence="1">
    <location>
        <begin position="562"/>
        <end position="620"/>
    </location>
</feature>
<evidence type="ECO:0000256" key="1">
    <source>
        <dbReference type="SAM" id="MobiDB-lite"/>
    </source>
</evidence>
<keyword evidence="4" id="KW-1185">Reference proteome</keyword>
<proteinExistence type="predicted"/>
<accession>A0A9W8JQF9</accession>
<dbReference type="SUPFAM" id="SSF56112">
    <property type="entry name" value="Protein kinase-like (PK-like)"/>
    <property type="match status" value="1"/>
</dbReference>
<feature type="compositionally biased region" description="Acidic residues" evidence="1">
    <location>
        <begin position="572"/>
        <end position="581"/>
    </location>
</feature>
<sequence length="817" mass="92401">MTTKPSIPPGLASDFTPPPLSASGSTPRFGRDEAPPDGLQTELRHQIGLLMNRETFYCEFGEFNVHYMPPSPEESDFQFVIDWLLERGHMESRETASLEGLAPYILTGCKITPVDAKRAYLSQIQTNSTIDKVDEGTLFAFLETLVGAILEALTAAEHTRGNDFSLRLCPNNRLGSDKIDACATKRMKGKLRVTDIAVPFEFKIYESDKMQRPDLLVKVLVSFFCATEAELGYNPHISYLGDEGYLYEFPQGPNRSQARYFKTTQSVTECRGLRLAGRSTRVWKVLEVQSKTNRKKKLGSEEMIVKDVWIDANAESEAEIQRRVVSDIGQFADQRNWWKHPLLEHINSGLAAELFKLLKNGRFKKLFLTAIEEHSGEGSKDVAEKAWLTKDIFLKRSLVPIEPGPTTQRLPPVREQKGQDTGPQRFTRPKDPPYRSFSPKRRWFFAYNEVCHRLSDLPTLGDAMDVLRQNHLVLLLMFCAGWVHRDISTGNILAILQPKGWSVRLSDLEFAKKFPPETPASFDPKIGTLFFMAYEVHSGATMYNKVGEHTLPFGRPDKGNTVSLVIPPFDENAMDSDDDDVPEHNPSRVDDDDEDDDDDSYVDSYAGDNMSVYDGPDNDDTKAVGLESNDGAIEVDDDGSGSDKDVVTSNVNKQGVIYNLQHDVESEWWIIIYLITMCVGHAPSIEVGTTIFQELPQPSIERRDNLRFGLQSQLKQSLHHKLKAFLQPLEALRNEMVTAYLRRAPDQVSDLSTYSIPITWPLRFFNEMNTSRSLWGSMPLQGPKATLSPPGQNLSEEEEVTSYCRYRKQEKKVFRGE</sequence>
<dbReference type="EMBL" id="JANBPK010000002">
    <property type="protein sequence ID" value="KAJ2937064.1"/>
    <property type="molecule type" value="Genomic_DNA"/>
</dbReference>
<dbReference type="Pfam" id="PF17667">
    <property type="entry name" value="Pkinase_fungal"/>
    <property type="match status" value="1"/>
</dbReference>